<dbReference type="InterPro" id="IPR027417">
    <property type="entry name" value="P-loop_NTPase"/>
</dbReference>
<feature type="domain" description="CobQ/CobB/MinD/ParA nucleotide binding" evidence="1">
    <location>
        <begin position="17"/>
        <end position="164"/>
    </location>
</feature>
<sequence length="464" mass="52925">MRILKKKGISIKTPKIIACLSQKGGGGKSTLARALAVELTKQKFNTLLVDLDIQQKTSHDNYDCLIIDGPAKISKESLTIAKQANLIIQPVRPSLDDLNPAIREFNGLFKVGIPKSKLSFVINAVGSSAMEKNTREYLEQANYYIFPVFLEEKVSYQEAQNQGLSIGEVKYSRLKEQVKKLVKSILKKCAAPINEASENIQSLNLDKRSLKKTGRVHLFATRVKKEWIEQLKSIAYEERKHYNEVLEKALECYTNKTSVNSKENNEAATKSTLELKAKIEEIYQKLKIGEEVNKTLLENVDKSIKGEISNQQKLIQEKTKELSEKINKDLELRLNNNETLIKTHLENLNKGISQPLEKLNNKKRTGNKEEGLRVDAIIFGPERKNNLAIDSKFPLKNYLPTIDSNLTEKERKEFEKKFENDVKEHVKTIETNNENIRKFNISTQKLIDGGEKIKSRENAILMEK</sequence>
<feature type="non-terminal residue" evidence="2">
    <location>
        <position position="464"/>
    </location>
</feature>
<comment type="caution">
    <text evidence="2">The sequence shown here is derived from an EMBL/GenBank/DDBJ whole genome shotgun (WGS) entry which is preliminary data.</text>
</comment>
<name>A0ABN7WTX1_GIGMA</name>
<dbReference type="PANTHER" id="PTHR13696">
    <property type="entry name" value="P-LOOP CONTAINING NUCLEOSIDE TRIPHOSPHATE HYDROLASE"/>
    <property type="match status" value="1"/>
</dbReference>
<dbReference type="Pfam" id="PF01656">
    <property type="entry name" value="CbiA"/>
    <property type="match status" value="1"/>
</dbReference>
<accession>A0ABN7WTX1</accession>
<dbReference type="SUPFAM" id="SSF52540">
    <property type="entry name" value="P-loop containing nucleoside triphosphate hydrolases"/>
    <property type="match status" value="1"/>
</dbReference>
<dbReference type="InterPro" id="IPR050678">
    <property type="entry name" value="DNA_Partitioning_ATPase"/>
</dbReference>
<dbReference type="EMBL" id="CAJVQB010062524">
    <property type="protein sequence ID" value="CAG8840299.1"/>
    <property type="molecule type" value="Genomic_DNA"/>
</dbReference>
<proteinExistence type="predicted"/>
<dbReference type="PANTHER" id="PTHR13696:SF99">
    <property type="entry name" value="COBYRINIC ACID AC-DIAMIDE SYNTHASE"/>
    <property type="match status" value="1"/>
</dbReference>
<keyword evidence="3" id="KW-1185">Reference proteome</keyword>
<evidence type="ECO:0000313" key="2">
    <source>
        <dbReference type="EMBL" id="CAG8840299.1"/>
    </source>
</evidence>
<dbReference type="InterPro" id="IPR002586">
    <property type="entry name" value="CobQ/CobB/MinD/ParA_Nub-bd_dom"/>
</dbReference>
<reference evidence="2 3" key="1">
    <citation type="submission" date="2021-06" db="EMBL/GenBank/DDBJ databases">
        <authorList>
            <person name="Kallberg Y."/>
            <person name="Tangrot J."/>
            <person name="Rosling A."/>
        </authorList>
    </citation>
    <scope>NUCLEOTIDE SEQUENCE [LARGE SCALE GENOMIC DNA]</scope>
    <source>
        <strain evidence="2 3">120-4 pot B 10/14</strain>
    </source>
</reference>
<evidence type="ECO:0000259" key="1">
    <source>
        <dbReference type="Pfam" id="PF01656"/>
    </source>
</evidence>
<evidence type="ECO:0000313" key="3">
    <source>
        <dbReference type="Proteomes" id="UP000789901"/>
    </source>
</evidence>
<organism evidence="2 3">
    <name type="scientific">Gigaspora margarita</name>
    <dbReference type="NCBI Taxonomy" id="4874"/>
    <lineage>
        <taxon>Eukaryota</taxon>
        <taxon>Fungi</taxon>
        <taxon>Fungi incertae sedis</taxon>
        <taxon>Mucoromycota</taxon>
        <taxon>Glomeromycotina</taxon>
        <taxon>Glomeromycetes</taxon>
        <taxon>Diversisporales</taxon>
        <taxon>Gigasporaceae</taxon>
        <taxon>Gigaspora</taxon>
    </lineage>
</organism>
<dbReference type="CDD" id="cd02042">
    <property type="entry name" value="ParAB_family"/>
    <property type="match status" value="1"/>
</dbReference>
<gene>
    <name evidence="2" type="ORF">GMARGA_LOCUS34846</name>
</gene>
<dbReference type="Proteomes" id="UP000789901">
    <property type="component" value="Unassembled WGS sequence"/>
</dbReference>
<protein>
    <submittedName>
        <fullName evidence="2">37557_t:CDS:1</fullName>
    </submittedName>
</protein>
<dbReference type="Gene3D" id="3.40.50.300">
    <property type="entry name" value="P-loop containing nucleotide triphosphate hydrolases"/>
    <property type="match status" value="1"/>
</dbReference>